<gene>
    <name evidence="3" type="ORF">E2C01_005816</name>
</gene>
<keyword evidence="4" id="KW-1185">Reference proteome</keyword>
<dbReference type="Proteomes" id="UP000324222">
    <property type="component" value="Unassembled WGS sequence"/>
</dbReference>
<evidence type="ECO:0000313" key="3">
    <source>
        <dbReference type="EMBL" id="MPC13095.1"/>
    </source>
</evidence>
<dbReference type="EMBL" id="VSRR010000257">
    <property type="protein sequence ID" value="MPC13095.1"/>
    <property type="molecule type" value="Genomic_DNA"/>
</dbReference>
<organism evidence="3 4">
    <name type="scientific">Portunus trituberculatus</name>
    <name type="common">Swimming crab</name>
    <name type="synonym">Neptunus trituberculatus</name>
    <dbReference type="NCBI Taxonomy" id="210409"/>
    <lineage>
        <taxon>Eukaryota</taxon>
        <taxon>Metazoa</taxon>
        <taxon>Ecdysozoa</taxon>
        <taxon>Arthropoda</taxon>
        <taxon>Crustacea</taxon>
        <taxon>Multicrustacea</taxon>
        <taxon>Malacostraca</taxon>
        <taxon>Eumalacostraca</taxon>
        <taxon>Eucarida</taxon>
        <taxon>Decapoda</taxon>
        <taxon>Pleocyemata</taxon>
        <taxon>Brachyura</taxon>
        <taxon>Eubrachyura</taxon>
        <taxon>Portunoidea</taxon>
        <taxon>Portunidae</taxon>
        <taxon>Portuninae</taxon>
        <taxon>Portunus</taxon>
    </lineage>
</organism>
<sequence>MEGIIRIFLNKALVAFMCLHLNQAHVLLRNILMCMLDNLTSPERSARHSCEGGTHHQGGSNAAFQCFLQATLKGLRRVSGCPGPASPGNPNDLGVTSIETP</sequence>
<dbReference type="AlphaFoldDB" id="A0A5B7CVD5"/>
<feature type="signal peptide" evidence="2">
    <location>
        <begin position="1"/>
        <end position="24"/>
    </location>
</feature>
<evidence type="ECO:0000313" key="4">
    <source>
        <dbReference type="Proteomes" id="UP000324222"/>
    </source>
</evidence>
<evidence type="ECO:0000256" key="2">
    <source>
        <dbReference type="SAM" id="SignalP"/>
    </source>
</evidence>
<feature type="chain" id="PRO_5023076166" evidence="2">
    <location>
        <begin position="25"/>
        <end position="101"/>
    </location>
</feature>
<accession>A0A5B7CVD5</accession>
<name>A0A5B7CVD5_PORTR</name>
<proteinExistence type="predicted"/>
<protein>
    <submittedName>
        <fullName evidence="3">Uncharacterized protein</fullName>
    </submittedName>
</protein>
<comment type="caution">
    <text evidence="3">The sequence shown here is derived from an EMBL/GenBank/DDBJ whole genome shotgun (WGS) entry which is preliminary data.</text>
</comment>
<reference evidence="3 4" key="1">
    <citation type="submission" date="2019-05" db="EMBL/GenBank/DDBJ databases">
        <title>Another draft genome of Portunus trituberculatus and its Hox gene families provides insights of decapod evolution.</title>
        <authorList>
            <person name="Jeong J.-H."/>
            <person name="Song I."/>
            <person name="Kim S."/>
            <person name="Choi T."/>
            <person name="Kim D."/>
            <person name="Ryu S."/>
            <person name="Kim W."/>
        </authorList>
    </citation>
    <scope>NUCLEOTIDE SEQUENCE [LARGE SCALE GENOMIC DNA]</scope>
    <source>
        <tissue evidence="3">Muscle</tissue>
    </source>
</reference>
<evidence type="ECO:0000256" key="1">
    <source>
        <dbReference type="SAM" id="MobiDB-lite"/>
    </source>
</evidence>
<feature type="region of interest" description="Disordered" evidence="1">
    <location>
        <begin position="79"/>
        <end position="101"/>
    </location>
</feature>
<keyword evidence="2" id="KW-0732">Signal</keyword>